<dbReference type="EMBL" id="CP036291">
    <property type="protein sequence ID" value="QDU87662.1"/>
    <property type="molecule type" value="Genomic_DNA"/>
</dbReference>
<feature type="domain" description="Ice-binding protein C-terminal" evidence="3">
    <location>
        <begin position="292"/>
        <end position="315"/>
    </location>
</feature>
<gene>
    <name evidence="4" type="ORF">Pla175_10280</name>
</gene>
<evidence type="ECO:0000259" key="3">
    <source>
        <dbReference type="Pfam" id="PF07589"/>
    </source>
</evidence>
<keyword evidence="5" id="KW-1185">Reference proteome</keyword>
<dbReference type="Pfam" id="PF07589">
    <property type="entry name" value="PEP-CTERM"/>
    <property type="match status" value="1"/>
</dbReference>
<evidence type="ECO:0000256" key="2">
    <source>
        <dbReference type="SAM" id="SignalP"/>
    </source>
</evidence>
<evidence type="ECO:0000313" key="4">
    <source>
        <dbReference type="EMBL" id="QDU87662.1"/>
    </source>
</evidence>
<reference evidence="4 5" key="1">
    <citation type="submission" date="2019-02" db="EMBL/GenBank/DDBJ databases">
        <title>Deep-cultivation of Planctomycetes and their phenomic and genomic characterization uncovers novel biology.</title>
        <authorList>
            <person name="Wiegand S."/>
            <person name="Jogler M."/>
            <person name="Boedeker C."/>
            <person name="Pinto D."/>
            <person name="Vollmers J."/>
            <person name="Rivas-Marin E."/>
            <person name="Kohn T."/>
            <person name="Peeters S.H."/>
            <person name="Heuer A."/>
            <person name="Rast P."/>
            <person name="Oberbeckmann S."/>
            <person name="Bunk B."/>
            <person name="Jeske O."/>
            <person name="Meyerdierks A."/>
            <person name="Storesund J.E."/>
            <person name="Kallscheuer N."/>
            <person name="Luecker S."/>
            <person name="Lage O.M."/>
            <person name="Pohl T."/>
            <person name="Merkel B.J."/>
            <person name="Hornburger P."/>
            <person name="Mueller R.-W."/>
            <person name="Bruemmer F."/>
            <person name="Labrenz M."/>
            <person name="Spormann A.M."/>
            <person name="Op den Camp H."/>
            <person name="Overmann J."/>
            <person name="Amann R."/>
            <person name="Jetten M.S.M."/>
            <person name="Mascher T."/>
            <person name="Medema M.H."/>
            <person name="Devos D.P."/>
            <person name="Kaster A.-K."/>
            <person name="Ovreas L."/>
            <person name="Rohde M."/>
            <person name="Galperin M.Y."/>
            <person name="Jogler C."/>
        </authorList>
    </citation>
    <scope>NUCLEOTIDE SEQUENCE [LARGE SCALE GENOMIC DNA]</scope>
    <source>
        <strain evidence="4 5">Pla175</strain>
    </source>
</reference>
<dbReference type="AlphaFoldDB" id="A0A518D851"/>
<protein>
    <recommendedName>
        <fullName evidence="3">Ice-binding protein C-terminal domain-containing protein</fullName>
    </recommendedName>
</protein>
<dbReference type="RefSeq" id="WP_145281756.1">
    <property type="nucleotide sequence ID" value="NZ_CP036291.1"/>
</dbReference>
<evidence type="ECO:0000256" key="1">
    <source>
        <dbReference type="SAM" id="Phobius"/>
    </source>
</evidence>
<keyword evidence="2" id="KW-0732">Signal</keyword>
<keyword evidence="1" id="KW-0812">Transmembrane</keyword>
<feature type="transmembrane region" description="Helical" evidence="1">
    <location>
        <begin position="295"/>
        <end position="312"/>
    </location>
</feature>
<feature type="signal peptide" evidence="2">
    <location>
        <begin position="1"/>
        <end position="19"/>
    </location>
</feature>
<dbReference type="OrthoDB" id="263083at2"/>
<sequence length="319" mass="32668" precursor="true">MRMWKSFALLGLAAAPVQAQLPFLETFDDGVASTRWSAPIVDEETGVQDGSVDYAFDYGAAGIPAAPGGGSSIGVQFFANPTDNSAGDEGEAIGIIASGLTLPAANFVLSADVYFRVLPGSEDSATEYVTLGAFTGPIKSPATAAPDDEVPFRFSVSNGNGLAWQITGDGGSATDIVRYEDAGNADTGSQSNLGSLDSIPFGTIPGVTTGAGNPNNPFEQFGFQNRWVTFSITSINGLVSFGINGATINTFDNSGGAFAGGSIMLGLTDAFNSAAGAGVYTVFDNISVTEVVPEPASAVLLGLGAVSGVYFLRRRRGTH</sequence>
<keyword evidence="1" id="KW-0472">Membrane</keyword>
<name>A0A518D851_9BACT</name>
<dbReference type="KEGG" id="pnd:Pla175_10280"/>
<keyword evidence="1" id="KW-1133">Transmembrane helix</keyword>
<dbReference type="InterPro" id="IPR013424">
    <property type="entry name" value="Ice-binding_C"/>
</dbReference>
<proteinExistence type="predicted"/>
<dbReference type="NCBIfam" id="TIGR02595">
    <property type="entry name" value="PEP_CTERM"/>
    <property type="match status" value="1"/>
</dbReference>
<evidence type="ECO:0000313" key="5">
    <source>
        <dbReference type="Proteomes" id="UP000317429"/>
    </source>
</evidence>
<feature type="chain" id="PRO_5021798439" description="Ice-binding protein C-terminal domain-containing protein" evidence="2">
    <location>
        <begin position="20"/>
        <end position="319"/>
    </location>
</feature>
<dbReference type="Proteomes" id="UP000317429">
    <property type="component" value="Chromosome"/>
</dbReference>
<accession>A0A518D851</accession>
<organism evidence="4 5">
    <name type="scientific">Pirellulimonas nuda</name>
    <dbReference type="NCBI Taxonomy" id="2528009"/>
    <lineage>
        <taxon>Bacteria</taxon>
        <taxon>Pseudomonadati</taxon>
        <taxon>Planctomycetota</taxon>
        <taxon>Planctomycetia</taxon>
        <taxon>Pirellulales</taxon>
        <taxon>Lacipirellulaceae</taxon>
        <taxon>Pirellulimonas</taxon>
    </lineage>
</organism>